<evidence type="ECO:0008006" key="4">
    <source>
        <dbReference type="Google" id="ProtNLM"/>
    </source>
</evidence>
<accession>A0A163AYP0</accession>
<evidence type="ECO:0000313" key="2">
    <source>
        <dbReference type="EMBL" id="KZS40901.1"/>
    </source>
</evidence>
<dbReference type="AlphaFoldDB" id="A0A163AYP0"/>
<evidence type="ECO:0000256" key="1">
    <source>
        <dbReference type="SAM" id="Phobius"/>
    </source>
</evidence>
<keyword evidence="1" id="KW-1133">Transmembrane helix</keyword>
<name>A0A163AYP0_9FLAO</name>
<dbReference type="STRING" id="1642818.AWE51_24825"/>
<dbReference type="EMBL" id="LQRT01000011">
    <property type="protein sequence ID" value="KZS40901.1"/>
    <property type="molecule type" value="Genomic_DNA"/>
</dbReference>
<feature type="transmembrane region" description="Helical" evidence="1">
    <location>
        <begin position="42"/>
        <end position="66"/>
    </location>
</feature>
<dbReference type="Proteomes" id="UP000076715">
    <property type="component" value="Unassembled WGS sequence"/>
</dbReference>
<sequence length="465" mass="52552">MANPKDIGKVFKEKLEGFNTTPSQLSWEDIESKLPKKEKRPLIYWIRIGSVLVLSSLLLTFGYITFTKTTIHNSNTNNTPQNTTIDHCVEPNFNKNNITDIKENKTIKEDYLDTIRSIKEEINTKTDVVSHYTNTNTDSKSNLPIAQLKNNKFGSKASKSSSSAIKDANTYQKSLSNNDHNSINNDTLSFQFSNSKNKNITNHVLTDSSGIAKTPKDSLDSESLIKKEEVVAKRKPKDTLIYLKPKKKPLFQKFSIGVHLTPTYTFTPKGSLLSNLIANNKNNGRISLNYGILFKTYYSKKTALRIGYNRTKLSSITKSIPSDQIEIVLRDVGISLPNNFTVEDINTLDLVQKISYNEISFGAQHQIIDRNIKTSILMGMNILFLNQNALSVRNSSNTIKVGSARNLQKASFNFNIGANFEHSITKHIYLNAEPIFNFQLKDASDTTESYRHLFFTLQTGLSYKF</sequence>
<reference evidence="2 3" key="1">
    <citation type="submission" date="2016-01" db="EMBL/GenBank/DDBJ databases">
        <title>The draft genome sequence of Aquimarina sp. RZW4-3-2.</title>
        <authorList>
            <person name="Wang Y."/>
        </authorList>
    </citation>
    <scope>NUCLEOTIDE SEQUENCE [LARGE SCALE GENOMIC DNA]</scope>
    <source>
        <strain evidence="2 3">RZW4-3-2</strain>
    </source>
</reference>
<keyword evidence="1" id="KW-0812">Transmembrane</keyword>
<protein>
    <recommendedName>
        <fullName evidence="4">Outer membrane protein beta-barrel domain-containing protein</fullName>
    </recommendedName>
</protein>
<organism evidence="2 3">
    <name type="scientific">Aquimarina aggregata</name>
    <dbReference type="NCBI Taxonomy" id="1642818"/>
    <lineage>
        <taxon>Bacteria</taxon>
        <taxon>Pseudomonadati</taxon>
        <taxon>Bacteroidota</taxon>
        <taxon>Flavobacteriia</taxon>
        <taxon>Flavobacteriales</taxon>
        <taxon>Flavobacteriaceae</taxon>
        <taxon>Aquimarina</taxon>
    </lineage>
</organism>
<proteinExistence type="predicted"/>
<gene>
    <name evidence="2" type="ORF">AWE51_24825</name>
</gene>
<dbReference type="RefSeq" id="WP_066313629.1">
    <property type="nucleotide sequence ID" value="NZ_LQRT01000011.1"/>
</dbReference>
<comment type="caution">
    <text evidence="2">The sequence shown here is derived from an EMBL/GenBank/DDBJ whole genome shotgun (WGS) entry which is preliminary data.</text>
</comment>
<keyword evidence="1" id="KW-0472">Membrane</keyword>
<evidence type="ECO:0000313" key="3">
    <source>
        <dbReference type="Proteomes" id="UP000076715"/>
    </source>
</evidence>
<dbReference type="OrthoDB" id="1113942at2"/>
<keyword evidence="3" id="KW-1185">Reference proteome</keyword>